<evidence type="ECO:0000256" key="3">
    <source>
        <dbReference type="ARBA" id="ARBA00011245"/>
    </source>
</evidence>
<dbReference type="Pfam" id="PF01409">
    <property type="entry name" value="tRNA-synt_2d"/>
    <property type="match status" value="2"/>
</dbReference>
<sequence>MLSIIQRSKINYLIAKYSTVPNANKYPNEIEILKQKYITDEWTNISPKIIEKLGKNLHTVKNHPLNHVRQRITNYFHSFKNKCGNPIFSIFDNINPIVNVKQNFDSLLTPKNHPSRSKNDCYYINHEMLLRAHTTAHSAELISMGLDNFLVCGDVYRRDEIDATHYPVFHQMDGVVVRTREEVFKNVNDNEMLKLFDHMGKESDEKQAIHTLEAVKIMEHELKSYLVGLAQILFGKDVKYRWVEESFPFTHPSWELEVFFNDKWMELLGSGILKQEILNQCGVSDKIGWAFGIGLDRIAMCLYNIPDIRLFWSTDSGFLSQFEFSDPNTAVKYKPISIYPQCANDMSFWLPDNQNYSSNDFYDIVREIGGDIIEQITLIDEFVHPKTKRTSHCYRIIYRHMERNLTQKEVTSIHNKIRETIASELNVTLRS</sequence>
<comment type="subunit">
    <text evidence="3">Monomer.</text>
</comment>
<evidence type="ECO:0000256" key="15">
    <source>
        <dbReference type="ARBA" id="ARBA00060211"/>
    </source>
</evidence>
<dbReference type="PROSITE" id="PS50862">
    <property type="entry name" value="AA_TRNA_LIGASE_II"/>
    <property type="match status" value="1"/>
</dbReference>
<evidence type="ECO:0000259" key="18">
    <source>
        <dbReference type="PROSITE" id="PS51447"/>
    </source>
</evidence>
<organism evidence="19 20">
    <name type="scientific">Microctonus hyperodae</name>
    <name type="common">Parasitoid wasp</name>
    <dbReference type="NCBI Taxonomy" id="165561"/>
    <lineage>
        <taxon>Eukaryota</taxon>
        <taxon>Metazoa</taxon>
        <taxon>Ecdysozoa</taxon>
        <taxon>Arthropoda</taxon>
        <taxon>Hexapoda</taxon>
        <taxon>Insecta</taxon>
        <taxon>Pterygota</taxon>
        <taxon>Neoptera</taxon>
        <taxon>Endopterygota</taxon>
        <taxon>Hymenoptera</taxon>
        <taxon>Apocrita</taxon>
        <taxon>Ichneumonoidea</taxon>
        <taxon>Braconidae</taxon>
        <taxon>Euphorinae</taxon>
        <taxon>Microctonus</taxon>
    </lineage>
</organism>
<dbReference type="InterPro" id="IPR036690">
    <property type="entry name" value="Fdx_antiC-bd_sf"/>
</dbReference>
<evidence type="ECO:0000256" key="11">
    <source>
        <dbReference type="ARBA" id="ARBA00023128"/>
    </source>
</evidence>
<dbReference type="InterPro" id="IPR004530">
    <property type="entry name" value="Phe-tRNA-synth_IIc_mito"/>
</dbReference>
<keyword evidence="8" id="KW-0648">Protein biosynthesis</keyword>
<evidence type="ECO:0000259" key="17">
    <source>
        <dbReference type="PROSITE" id="PS50862"/>
    </source>
</evidence>
<keyword evidence="20" id="KW-1185">Reference proteome</keyword>
<keyword evidence="7" id="KW-0067">ATP-binding</keyword>
<dbReference type="InterPro" id="IPR005121">
    <property type="entry name" value="Fdx_antiC-bd"/>
</dbReference>
<dbReference type="SMART" id="SM00896">
    <property type="entry name" value="FDX-ACB"/>
    <property type="match status" value="1"/>
</dbReference>
<dbReference type="Pfam" id="PF03147">
    <property type="entry name" value="FDX-ACB"/>
    <property type="match status" value="1"/>
</dbReference>
<dbReference type="CDD" id="cd00496">
    <property type="entry name" value="PheRS_alpha_core"/>
    <property type="match status" value="1"/>
</dbReference>
<dbReference type="FunFam" id="3.30.70.380:FF:000002">
    <property type="entry name" value="phenylalanine--tRNA ligase, mitochondrial"/>
    <property type="match status" value="1"/>
</dbReference>
<accession>A0AA39FT02</accession>
<dbReference type="NCBIfam" id="TIGR00469">
    <property type="entry name" value="pheS_mito"/>
    <property type="match status" value="1"/>
</dbReference>
<dbReference type="EC" id="6.1.1.20" evidence="4"/>
<keyword evidence="5" id="KW-0436">Ligase</keyword>
<evidence type="ECO:0000256" key="5">
    <source>
        <dbReference type="ARBA" id="ARBA00022598"/>
    </source>
</evidence>
<dbReference type="Gene3D" id="3.30.930.10">
    <property type="entry name" value="Bira Bifunctional Protein, Domain 2"/>
    <property type="match status" value="1"/>
</dbReference>
<dbReference type="PANTHER" id="PTHR11538:SF41">
    <property type="entry name" value="PHENYLALANINE--TRNA LIGASE, MITOCHONDRIAL"/>
    <property type="match status" value="1"/>
</dbReference>
<comment type="catalytic activity">
    <reaction evidence="14">
        <text>tRNA(Phe) + L-phenylalanine + ATP = L-phenylalanyl-tRNA(Phe) + AMP + diphosphate + H(+)</text>
        <dbReference type="Rhea" id="RHEA:19413"/>
        <dbReference type="Rhea" id="RHEA-COMP:9668"/>
        <dbReference type="Rhea" id="RHEA-COMP:9699"/>
        <dbReference type="ChEBI" id="CHEBI:15378"/>
        <dbReference type="ChEBI" id="CHEBI:30616"/>
        <dbReference type="ChEBI" id="CHEBI:33019"/>
        <dbReference type="ChEBI" id="CHEBI:58095"/>
        <dbReference type="ChEBI" id="CHEBI:78442"/>
        <dbReference type="ChEBI" id="CHEBI:78531"/>
        <dbReference type="ChEBI" id="CHEBI:456215"/>
        <dbReference type="EC" id="6.1.1.20"/>
    </reaction>
</comment>
<comment type="subcellular location">
    <subcellularLocation>
        <location evidence="1">Mitochondrion matrix</location>
    </subcellularLocation>
</comment>
<dbReference type="GO" id="GO:0004826">
    <property type="term" value="F:phenylalanine-tRNA ligase activity"/>
    <property type="evidence" value="ECO:0007669"/>
    <property type="project" value="UniProtKB-EC"/>
</dbReference>
<evidence type="ECO:0000256" key="14">
    <source>
        <dbReference type="ARBA" id="ARBA00049255"/>
    </source>
</evidence>
<evidence type="ECO:0000313" key="20">
    <source>
        <dbReference type="Proteomes" id="UP001168972"/>
    </source>
</evidence>
<dbReference type="SUPFAM" id="SSF54991">
    <property type="entry name" value="Anticodon-binding domain of PheRS"/>
    <property type="match status" value="1"/>
</dbReference>
<dbReference type="GO" id="GO:0006432">
    <property type="term" value="P:phenylalanyl-tRNA aminoacylation"/>
    <property type="evidence" value="ECO:0007669"/>
    <property type="project" value="InterPro"/>
</dbReference>
<dbReference type="AlphaFoldDB" id="A0AA39FT02"/>
<keyword evidence="9" id="KW-0809">Transit peptide</keyword>
<evidence type="ECO:0000256" key="10">
    <source>
        <dbReference type="ARBA" id="ARBA00022990"/>
    </source>
</evidence>
<evidence type="ECO:0000256" key="12">
    <source>
        <dbReference type="ARBA" id="ARBA00023146"/>
    </source>
</evidence>
<comment type="function">
    <text evidence="15">Is responsible for the charging of tRNA(Phe) with phenylalanine in mitochondrial translation. To a lesser extent, also catalyzes direct attachment of m-Tyr (an oxidized version of Phe) to tRNA(Phe), thereby opening the way for delivery of the misacylated tRNA to the ribosome and incorporation of ROS-damaged amino acid into proteins.</text>
</comment>
<name>A0AA39FT02_MICHY</name>
<evidence type="ECO:0000256" key="8">
    <source>
        <dbReference type="ARBA" id="ARBA00022917"/>
    </source>
</evidence>
<reference evidence="19" key="2">
    <citation type="submission" date="2023-03" db="EMBL/GenBank/DDBJ databases">
        <authorList>
            <person name="Inwood S.N."/>
            <person name="Skelly J.G."/>
            <person name="Guhlin J."/>
            <person name="Harrop T.W.R."/>
            <person name="Goldson S.G."/>
            <person name="Dearden P.K."/>
        </authorList>
    </citation>
    <scope>NUCLEOTIDE SEQUENCE</scope>
    <source>
        <strain evidence="19">Lincoln</strain>
        <tissue evidence="19">Whole body</tissue>
    </source>
</reference>
<comment type="similarity">
    <text evidence="2">Belongs to the class-II aminoacyl-tRNA synthetase family.</text>
</comment>
<dbReference type="GO" id="GO:0005759">
    <property type="term" value="C:mitochondrial matrix"/>
    <property type="evidence" value="ECO:0007669"/>
    <property type="project" value="UniProtKB-SubCell"/>
</dbReference>
<dbReference type="InterPro" id="IPR002319">
    <property type="entry name" value="Phenylalanyl-tRNA_Synthase"/>
</dbReference>
<comment type="caution">
    <text evidence="19">The sequence shown here is derived from an EMBL/GenBank/DDBJ whole genome shotgun (WGS) entry which is preliminary data.</text>
</comment>
<evidence type="ECO:0000256" key="13">
    <source>
        <dbReference type="ARBA" id="ARBA00031194"/>
    </source>
</evidence>
<dbReference type="PANTHER" id="PTHR11538">
    <property type="entry name" value="PHENYLALANYL-TRNA SYNTHETASE"/>
    <property type="match status" value="1"/>
</dbReference>
<evidence type="ECO:0000256" key="7">
    <source>
        <dbReference type="ARBA" id="ARBA00022840"/>
    </source>
</evidence>
<evidence type="ECO:0000256" key="4">
    <source>
        <dbReference type="ARBA" id="ARBA00012814"/>
    </source>
</evidence>
<evidence type="ECO:0000256" key="1">
    <source>
        <dbReference type="ARBA" id="ARBA00004305"/>
    </source>
</evidence>
<dbReference type="Proteomes" id="UP001168972">
    <property type="component" value="Unassembled WGS sequence"/>
</dbReference>
<dbReference type="SUPFAM" id="SSF55681">
    <property type="entry name" value="Class II aaRS and biotin synthetases"/>
    <property type="match status" value="1"/>
</dbReference>
<reference evidence="19" key="1">
    <citation type="journal article" date="2023" name="bioRxiv">
        <title>Scaffold-level genome assemblies of two parasitoid biocontrol wasps reveal the parthenogenesis mechanism and an associated novel virus.</title>
        <authorList>
            <person name="Inwood S."/>
            <person name="Skelly J."/>
            <person name="Guhlin J."/>
            <person name="Harrop T."/>
            <person name="Goldson S."/>
            <person name="Dearden P."/>
        </authorList>
    </citation>
    <scope>NUCLEOTIDE SEQUENCE</scope>
    <source>
        <strain evidence="19">Lincoln</strain>
        <tissue evidence="19">Whole body</tissue>
    </source>
</reference>
<feature type="domain" description="Aminoacyl-transfer RNA synthetases class-II family profile" evidence="17">
    <location>
        <begin position="153"/>
        <end position="335"/>
    </location>
</feature>
<protein>
    <recommendedName>
        <fullName evidence="16">Phenylalanine--tRNA ligase, mitochondrial</fullName>
        <ecNumber evidence="4">6.1.1.20</ecNumber>
    </recommendedName>
    <alternativeName>
        <fullName evidence="13">Phenylalanyl-tRNA synthetase</fullName>
    </alternativeName>
</protein>
<keyword evidence="12" id="KW-0030">Aminoacyl-tRNA synthetase</keyword>
<dbReference type="InterPro" id="IPR006195">
    <property type="entry name" value="aa-tRNA-synth_II"/>
</dbReference>
<evidence type="ECO:0000256" key="6">
    <source>
        <dbReference type="ARBA" id="ARBA00022741"/>
    </source>
</evidence>
<dbReference type="FunFam" id="3.30.930.10:FF:000041">
    <property type="entry name" value="Phenylalanyl-tRNA synthetase 2, mitochondrial"/>
    <property type="match status" value="1"/>
</dbReference>
<dbReference type="PROSITE" id="PS51447">
    <property type="entry name" value="FDX_ACB"/>
    <property type="match status" value="1"/>
</dbReference>
<keyword evidence="6" id="KW-0547">Nucleotide-binding</keyword>
<dbReference type="EMBL" id="JAQQBR010000005">
    <property type="protein sequence ID" value="KAK0175078.1"/>
    <property type="molecule type" value="Genomic_DNA"/>
</dbReference>
<dbReference type="GO" id="GO:0005524">
    <property type="term" value="F:ATP binding"/>
    <property type="evidence" value="ECO:0007669"/>
    <property type="project" value="UniProtKB-KW"/>
</dbReference>
<dbReference type="Gene3D" id="3.30.70.380">
    <property type="entry name" value="Ferrodoxin-fold anticodon-binding domain"/>
    <property type="match status" value="1"/>
</dbReference>
<dbReference type="InterPro" id="IPR045864">
    <property type="entry name" value="aa-tRNA-synth_II/BPL/LPL"/>
</dbReference>
<gene>
    <name evidence="19" type="ORF">PV327_008861</name>
</gene>
<evidence type="ECO:0000313" key="19">
    <source>
        <dbReference type="EMBL" id="KAK0175078.1"/>
    </source>
</evidence>
<evidence type="ECO:0000256" key="9">
    <source>
        <dbReference type="ARBA" id="ARBA00022946"/>
    </source>
</evidence>
<feature type="domain" description="FDX-ACB" evidence="18">
    <location>
        <begin position="337"/>
        <end position="430"/>
    </location>
</feature>
<keyword evidence="11" id="KW-0496">Mitochondrion</keyword>
<dbReference type="GO" id="GO:0000049">
    <property type="term" value="F:tRNA binding"/>
    <property type="evidence" value="ECO:0007669"/>
    <property type="project" value="InterPro"/>
</dbReference>
<evidence type="ECO:0000256" key="2">
    <source>
        <dbReference type="ARBA" id="ARBA00008226"/>
    </source>
</evidence>
<keyword evidence="10" id="KW-0007">Acetylation</keyword>
<proteinExistence type="inferred from homology"/>
<evidence type="ECO:0000256" key="16">
    <source>
        <dbReference type="ARBA" id="ARBA00073229"/>
    </source>
</evidence>